<keyword evidence="2" id="KW-1185">Reference proteome</keyword>
<dbReference type="AlphaFoldDB" id="A0A844QEJ0"/>
<accession>A0A844QEJ0</accession>
<dbReference type="PIRSF" id="PIRSF012608">
    <property type="entry name" value="UCP012608"/>
    <property type="match status" value="1"/>
</dbReference>
<dbReference type="InterPro" id="IPR011200">
    <property type="entry name" value="UCP012608"/>
</dbReference>
<evidence type="ECO:0000313" key="2">
    <source>
        <dbReference type="Proteomes" id="UP000463224"/>
    </source>
</evidence>
<protein>
    <submittedName>
        <fullName evidence="1">DUF2332 family protein</fullName>
    </submittedName>
</protein>
<dbReference type="RefSeq" id="WP_156711437.1">
    <property type="nucleotide sequence ID" value="NZ_WPHG01000001.1"/>
</dbReference>
<gene>
    <name evidence="1" type="ORF">GN330_04480</name>
</gene>
<comment type="caution">
    <text evidence="1">The sequence shown here is derived from an EMBL/GenBank/DDBJ whole genome shotgun (WGS) entry which is preliminary data.</text>
</comment>
<evidence type="ECO:0000313" key="1">
    <source>
        <dbReference type="EMBL" id="MVA96503.1"/>
    </source>
</evidence>
<sequence length="346" mass="37545">MRQNDIRADFERQAAGCAALGSPFTARLCRALAAILDRSSVTGLAVLEWDGDPRADALALRLCGGLHALVLAGEDDALAGLYPPARVAEPTFRAELDAAIRRNDEALVRALDSAPQTNEIARAGMILPGLLAAARELDRPVAVAEIGSSAGLNLLFDRFHYDYGASRWGETTSPVRLQSEVRGKTPPLDAAIEIVARAGSDIRPIDCHDPAQRLRLRSYVWPDQQARLQRLDAAIGLAEETPFSVQQADAADFVDRQLSARKPGTGLVLFHTIMWQYLPAATKARIEAALDTAGDAAGPDNPIARVAMEPVDTRDPHATLSLTVWPGGETRRLAHCDYHGRWIEWL</sequence>
<dbReference type="Proteomes" id="UP000463224">
    <property type="component" value="Unassembled WGS sequence"/>
</dbReference>
<reference evidence="1 2" key="1">
    <citation type="submission" date="2019-12" db="EMBL/GenBank/DDBJ databases">
        <title>Nitratireductor arenosus sp. nov., Isolated from sea sand, Jeju island, South Korea.</title>
        <authorList>
            <person name="Kim W."/>
        </authorList>
    </citation>
    <scope>NUCLEOTIDE SEQUENCE [LARGE SCALE GENOMIC DNA]</scope>
    <source>
        <strain evidence="1 2">CAU 1489</strain>
    </source>
</reference>
<dbReference type="EMBL" id="WPHG01000001">
    <property type="protein sequence ID" value="MVA96503.1"/>
    <property type="molecule type" value="Genomic_DNA"/>
</dbReference>
<organism evidence="1 2">
    <name type="scientific">Nitratireductor arenosus</name>
    <dbReference type="NCBI Taxonomy" id="2682096"/>
    <lineage>
        <taxon>Bacteria</taxon>
        <taxon>Pseudomonadati</taxon>
        <taxon>Pseudomonadota</taxon>
        <taxon>Alphaproteobacteria</taxon>
        <taxon>Hyphomicrobiales</taxon>
        <taxon>Phyllobacteriaceae</taxon>
        <taxon>Nitratireductor</taxon>
    </lineage>
</organism>
<name>A0A844QEJ0_9HYPH</name>
<proteinExistence type="predicted"/>
<dbReference type="Pfam" id="PF10094">
    <property type="entry name" value="DUF2332"/>
    <property type="match status" value="1"/>
</dbReference>